<evidence type="ECO:0000256" key="6">
    <source>
        <dbReference type="ARBA" id="ARBA00051117"/>
    </source>
</evidence>
<dbReference type="GO" id="GO:0008033">
    <property type="term" value="P:tRNA processing"/>
    <property type="evidence" value="ECO:0007669"/>
    <property type="project" value="UniProtKB-KW"/>
</dbReference>
<feature type="domain" description="TsaA-like" evidence="11">
    <location>
        <begin position="84"/>
        <end position="222"/>
    </location>
</feature>
<evidence type="ECO:0000256" key="1">
    <source>
        <dbReference type="ARBA" id="ARBA00022603"/>
    </source>
</evidence>
<feature type="region of interest" description="Disordered" evidence="10">
    <location>
        <begin position="219"/>
        <end position="255"/>
    </location>
</feature>
<feature type="coiled-coil region" evidence="9">
    <location>
        <begin position="12"/>
        <end position="39"/>
    </location>
</feature>
<dbReference type="GO" id="GO:0008168">
    <property type="term" value="F:methyltransferase activity"/>
    <property type="evidence" value="ECO:0007669"/>
    <property type="project" value="UniProtKB-KW"/>
</dbReference>
<proteinExistence type="inferred from homology"/>
<evidence type="ECO:0000256" key="9">
    <source>
        <dbReference type="SAM" id="Coils"/>
    </source>
</evidence>
<keyword evidence="9" id="KW-0175">Coiled coil</keyword>
<gene>
    <name evidence="12" type="ORF">GSTENG00020867001</name>
</gene>
<dbReference type="InterPro" id="IPR023370">
    <property type="entry name" value="TrmO-like_N"/>
</dbReference>
<organism evidence="12">
    <name type="scientific">Tetraodon nigroviridis</name>
    <name type="common">Spotted green pufferfish</name>
    <name type="synonym">Chelonodon nigroviridis</name>
    <dbReference type="NCBI Taxonomy" id="99883"/>
    <lineage>
        <taxon>Eukaryota</taxon>
        <taxon>Metazoa</taxon>
        <taxon>Chordata</taxon>
        <taxon>Craniata</taxon>
        <taxon>Vertebrata</taxon>
        <taxon>Euteleostomi</taxon>
        <taxon>Actinopterygii</taxon>
        <taxon>Neopterygii</taxon>
        <taxon>Teleostei</taxon>
        <taxon>Neoteleostei</taxon>
        <taxon>Acanthomorphata</taxon>
        <taxon>Eupercaria</taxon>
        <taxon>Tetraodontiformes</taxon>
        <taxon>Tetradontoidea</taxon>
        <taxon>Tetraodontidae</taxon>
        <taxon>Tetraodon</taxon>
    </lineage>
</organism>
<keyword evidence="4" id="KW-0819">tRNA processing</keyword>
<evidence type="ECO:0000313" key="12">
    <source>
        <dbReference type="EMBL" id="CAG01928.1"/>
    </source>
</evidence>
<evidence type="ECO:0000259" key="11">
    <source>
        <dbReference type="PROSITE" id="PS51668"/>
    </source>
</evidence>
<dbReference type="FunFam" id="2.40.30.70:FF:000002">
    <property type="entry name" value="tRNA (Adenine(37)-N6)-methyltransferase isoform X1"/>
    <property type="match status" value="1"/>
</dbReference>
<protein>
    <recommendedName>
        <fullName evidence="7">tRNA (adenine(37)-N6)-methyltransferase</fullName>
    </recommendedName>
    <alternativeName>
        <fullName evidence="8">tRNA methyltransferase O</fullName>
    </alternativeName>
</protein>
<dbReference type="PANTHER" id="PTHR12818">
    <property type="entry name" value="TRNA (ADENINE(37)-N6)-METHYLTRANSFERASE"/>
    <property type="match status" value="1"/>
</dbReference>
<evidence type="ECO:0000256" key="5">
    <source>
        <dbReference type="ARBA" id="ARBA00033753"/>
    </source>
</evidence>
<comment type="similarity">
    <text evidence="5">Belongs to the tRNA methyltransferase O family.</text>
</comment>
<evidence type="ECO:0000256" key="8">
    <source>
        <dbReference type="ARBA" id="ARBA00079732"/>
    </source>
</evidence>
<evidence type="ECO:0000256" key="4">
    <source>
        <dbReference type="ARBA" id="ARBA00022694"/>
    </source>
</evidence>
<feature type="compositionally biased region" description="Basic and acidic residues" evidence="10">
    <location>
        <begin position="219"/>
        <end position="232"/>
    </location>
</feature>
<evidence type="ECO:0000256" key="2">
    <source>
        <dbReference type="ARBA" id="ARBA00022679"/>
    </source>
</evidence>
<accession>Q4SBQ4</accession>
<dbReference type="InterPro" id="IPR036414">
    <property type="entry name" value="YaeB_N_sf"/>
</dbReference>
<dbReference type="KEGG" id="tng:GSTEN00020867G001"/>
<dbReference type="Pfam" id="PF01980">
    <property type="entry name" value="TrmO_N"/>
    <property type="match status" value="1"/>
</dbReference>
<dbReference type="AlphaFoldDB" id="Q4SBQ4"/>
<dbReference type="NCBIfam" id="TIGR00104">
    <property type="entry name" value="tRNA_TsaA"/>
    <property type="match status" value="1"/>
</dbReference>
<dbReference type="Gene3D" id="3.30.2310.10">
    <property type="entry name" value="YaeB-like"/>
    <property type="match status" value="1"/>
</dbReference>
<sequence length="1021" mass="115179">MSPVCACCREDINKVNQQVSVMRKEIKNLRQMLDSAIRANRKHMVAIEAAVSMTGVRQPCKEQTTPPLSPDPSQAALEKGNIQTGPIGYISSCFSVKNATPRQPTICGPSRAQLRIQQSVFNNPEHSLLGLEHYSHIWVIFVFHKNGHLNYKAKVKPPRLDGKKTGVYSTRSPHRPNALGLTLAKLDKVVGDTLYLSDIDMIDGTPVLDIKPYIPDYDSPHTRKGSDPHLHDLLPSSVSVNQKPDAETPSDFESEKCDEKMEDLFTEHVSADGPVSSEAAPQFSLTNRITNVLDDVKIYLNQSNTCHVGHDSENEVSPPKTEPLESAVGHVSFGEEACSTIAGWIRAPPVSSLDVRFTPLAEKELAEFLPSPLAGSGESNKPKFRFLQSTEEAAAAIKGVLSADPRSVYRRNRCRDKLFFFTLDTAHITCWFGEGFAEVLQTTMHRDLYLEALKRIGELELDGRSLQKLISSMEGMKVTMYGQMKSMFERTKQAHMAMMEKLKDILHQRDDMRLQMEEAFTAKDAAFGVMEQLRTHCAKEISELERNLGSQQELSAALEQTHPELLCTARRLLQKTVPMLLQLNEKAAVALKERDECMSARDQAVEDREQVRGHPETMEDELNQTNLNLQEAKDQNNDLNLQVTILTSEMGVLRQKLTEREEEQGQLERKATELSATVSSTLASYAFLEQALAAETTKLETSLDQSEQRVCALSQALTQSKEQLSQLQSLSQSQNTEIQQLRNVCTQLGGVQEMNEFLQMENDLAREQMAESECVLRANLQGLRERNFECEDLKRELNELNETSAFTRFTAVTPKKNVNSADLEPEEEEQSSLTKLFAGLDGTVTELISTLKLVRQRKDACRLQVEHEAANNRQQAETFELKHQLNRLNALVERGNQALQQKTQDEKTIARLMSDIQETQEILNKHKAESNQSQVETQLLRGELKKAGGPLVPPAHFMEEKIQLLKEVERLKTSLQESEQARVKVLERAKRHQIIHQTNQEKSENELQLLNNMVNKAREMW</sequence>
<name>Q4SBQ4_TETNG</name>
<dbReference type="GO" id="GO:0032259">
    <property type="term" value="P:methylation"/>
    <property type="evidence" value="ECO:0007669"/>
    <property type="project" value="UniProtKB-KW"/>
</dbReference>
<dbReference type="CDD" id="cd09281">
    <property type="entry name" value="UPF0066"/>
    <property type="match status" value="1"/>
</dbReference>
<reference evidence="12" key="1">
    <citation type="journal article" date="2004" name="Nature">
        <title>Genome duplication in the teleost fish Tetraodon nigroviridis reveals the early vertebrate proto-karyotype.</title>
        <authorList>
            <person name="Jaillon O."/>
            <person name="Aury J.-M."/>
            <person name="Brunet F."/>
            <person name="Petit J.-L."/>
            <person name="Stange-Thomann N."/>
            <person name="Mauceli E."/>
            <person name="Bouneau L."/>
            <person name="Fischer C."/>
            <person name="Ozouf-Costaz C."/>
            <person name="Bernot A."/>
            <person name="Nicaud S."/>
            <person name="Jaffe D."/>
            <person name="Fisher S."/>
            <person name="Lutfalla G."/>
            <person name="Dossat C."/>
            <person name="Segurens B."/>
            <person name="Dasilva C."/>
            <person name="Salanoubat M."/>
            <person name="Levy M."/>
            <person name="Boudet N."/>
            <person name="Castellano S."/>
            <person name="Anthouard V."/>
            <person name="Jubin C."/>
            <person name="Castelli V."/>
            <person name="Katinka M."/>
            <person name="Vacherie B."/>
            <person name="Biemont C."/>
            <person name="Skalli Z."/>
            <person name="Cattolico L."/>
            <person name="Poulain J."/>
            <person name="De Berardinis V."/>
            <person name="Cruaud C."/>
            <person name="Duprat S."/>
            <person name="Brottier P."/>
            <person name="Coutanceau J.-P."/>
            <person name="Gouzy J."/>
            <person name="Parra G."/>
            <person name="Lardier G."/>
            <person name="Chapple C."/>
            <person name="McKernan K.J."/>
            <person name="McEwan P."/>
            <person name="Bosak S."/>
            <person name="Kellis M."/>
            <person name="Volff J.-N."/>
            <person name="Guigo R."/>
            <person name="Zody M.C."/>
            <person name="Mesirov J."/>
            <person name="Lindblad-Toh K."/>
            <person name="Birren B."/>
            <person name="Nusbaum C."/>
            <person name="Kahn D."/>
            <person name="Robinson-Rechavi M."/>
            <person name="Laudet V."/>
            <person name="Schachter V."/>
            <person name="Quetier F."/>
            <person name="Saurin W."/>
            <person name="Scarpelli C."/>
            <person name="Wincker P."/>
            <person name="Lander E.S."/>
            <person name="Weissenbach J."/>
            <person name="Roest Crollius H."/>
        </authorList>
    </citation>
    <scope>NUCLEOTIDE SEQUENCE [LARGE SCALE GENOMIC DNA]</scope>
</reference>
<comment type="catalytic activity">
    <reaction evidence="6">
        <text>N(6)-L-threonylcarbamoyladenosine(37) in tRNA + S-adenosyl-L-methionine = N(6)-methyl,N(6)-L-threonylcarbamoyladenosine(37) in tRNA + S-adenosyl-L-homocysteine + H(+)</text>
        <dbReference type="Rhea" id="RHEA:70027"/>
        <dbReference type="Rhea" id="RHEA-COMP:10163"/>
        <dbReference type="Rhea" id="RHEA-COMP:17808"/>
        <dbReference type="ChEBI" id="CHEBI:15378"/>
        <dbReference type="ChEBI" id="CHEBI:57856"/>
        <dbReference type="ChEBI" id="CHEBI:59789"/>
        <dbReference type="ChEBI" id="CHEBI:74418"/>
        <dbReference type="ChEBI" id="CHEBI:188470"/>
    </reaction>
    <physiologicalReaction direction="left-to-right" evidence="6">
        <dbReference type="Rhea" id="RHEA:70028"/>
    </physiologicalReaction>
</comment>
<keyword evidence="3" id="KW-0949">S-adenosyl-L-methionine</keyword>
<feature type="coiled-coil region" evidence="9">
    <location>
        <begin position="622"/>
        <end position="649"/>
    </location>
</feature>
<evidence type="ECO:0000256" key="10">
    <source>
        <dbReference type="SAM" id="MobiDB-lite"/>
    </source>
</evidence>
<comment type="caution">
    <text evidence="12">The sequence shown here is derived from an EMBL/GenBank/DDBJ whole genome shotgun (WGS) entry which is preliminary data.</text>
</comment>
<dbReference type="InterPro" id="IPR040372">
    <property type="entry name" value="YaeB-like"/>
</dbReference>
<dbReference type="PROSITE" id="PS51668">
    <property type="entry name" value="TSAA_2"/>
    <property type="match status" value="1"/>
</dbReference>
<dbReference type="InterPro" id="IPR036413">
    <property type="entry name" value="YaeB-like_sf"/>
</dbReference>
<keyword evidence="2" id="KW-0808">Transferase</keyword>
<dbReference type="PANTHER" id="PTHR12818:SF0">
    <property type="entry name" value="TRNA (ADENINE(37)-N6)-METHYLTRANSFERASE"/>
    <property type="match status" value="1"/>
</dbReference>
<feature type="coiled-coil region" evidence="9">
    <location>
        <begin position="885"/>
        <end position="1020"/>
    </location>
</feature>
<evidence type="ECO:0000256" key="7">
    <source>
        <dbReference type="ARBA" id="ARBA00068542"/>
    </source>
</evidence>
<keyword evidence="1" id="KW-0489">Methyltransferase</keyword>
<dbReference type="SUPFAM" id="SSF118196">
    <property type="entry name" value="YaeB-like"/>
    <property type="match status" value="1"/>
</dbReference>
<dbReference type="EMBL" id="CAAE01014665">
    <property type="protein sequence ID" value="CAG01928.1"/>
    <property type="molecule type" value="Genomic_DNA"/>
</dbReference>
<dbReference type="FunFam" id="3.30.2310.10:FF:000002">
    <property type="entry name" value="tRNA methyltransferase O"/>
    <property type="match status" value="1"/>
</dbReference>
<dbReference type="OrthoDB" id="4882at2759"/>
<evidence type="ECO:0000256" key="3">
    <source>
        <dbReference type="ARBA" id="ARBA00022691"/>
    </source>
</evidence>
<dbReference type="Gene3D" id="2.40.30.70">
    <property type="entry name" value="YaeB-like"/>
    <property type="match status" value="1"/>
</dbReference>
<reference evidence="12" key="2">
    <citation type="submission" date="2004-02" db="EMBL/GenBank/DDBJ databases">
        <authorList>
            <consortium name="Genoscope"/>
            <consortium name="Whitehead Institute Centre for Genome Research"/>
        </authorList>
    </citation>
    <scope>NUCLEOTIDE SEQUENCE</scope>
</reference>